<sequence>MNYIKQINGFQKWILVHPGVSSSARFLWLTLLHYNNVAGWKKNFNLSMNALLLSTGLCERTIRNARNELCSLGLLIYKKGRVGIAPTYQLIPVEEFDKPDDLITTDEMTTGQMKEGKTDTAVTITEPVTSAGGNEEVPQAELELEDIANNKDEINIALEPVKASDNDGKHTTNIELETAKFTGNDDEKIGNTKHIPATVPAILPAKVRVKSYETFVPILKLNETKLDISKESTKKGSEAILVEPQDNTLKNAEEDMSNVALQSKSVSTIELQSNATITSKETSKSTAESTAMSNKADEEEPFVPPTLEMVQAYCKEKGYHIDPEAFMAYYDAVGWSVGKKTMKSWKRAAAYWERNEKKWKAEAKERRGAYRSQGYGSRSQRDGSRTTGYANGNDNRDGSTNYSGTGESTTNRRTGCARRFYYHVAGVGLTTVERKPAPRHTFTYHRAGGDD</sequence>
<evidence type="ECO:0008006" key="4">
    <source>
        <dbReference type="Google" id="ProtNLM"/>
    </source>
</evidence>
<dbReference type="EMBL" id="JACJLA010000011">
    <property type="protein sequence ID" value="MBM6913072.1"/>
    <property type="molecule type" value="Genomic_DNA"/>
</dbReference>
<keyword evidence="3" id="KW-1185">Reference proteome</keyword>
<organism evidence="2 3">
    <name type="scientific">Veillonella magna</name>
    <dbReference type="NCBI Taxonomy" id="464322"/>
    <lineage>
        <taxon>Bacteria</taxon>
        <taxon>Bacillati</taxon>
        <taxon>Bacillota</taxon>
        <taxon>Negativicutes</taxon>
        <taxon>Veillonellales</taxon>
        <taxon>Veillonellaceae</taxon>
        <taxon>Veillonella</taxon>
    </lineage>
</organism>
<gene>
    <name evidence="2" type="ORF">H6A01_07040</name>
</gene>
<accession>A0ABS2GGX2</accession>
<dbReference type="RefSeq" id="WP_205088051.1">
    <property type="nucleotide sequence ID" value="NZ_JACJLA010000011.1"/>
</dbReference>
<reference evidence="2 3" key="1">
    <citation type="journal article" date="2021" name="Sci. Rep.">
        <title>The distribution of antibiotic resistance genes in chicken gut microbiota commensals.</title>
        <authorList>
            <person name="Juricova H."/>
            <person name="Matiasovicova J."/>
            <person name="Kubasova T."/>
            <person name="Cejkova D."/>
            <person name="Rychlik I."/>
        </authorList>
    </citation>
    <scope>NUCLEOTIDE SEQUENCE [LARGE SCALE GENOMIC DNA]</scope>
    <source>
        <strain evidence="2 3">An537</strain>
    </source>
</reference>
<feature type="region of interest" description="Disordered" evidence="1">
    <location>
        <begin position="362"/>
        <end position="411"/>
    </location>
</feature>
<dbReference type="Proteomes" id="UP000707138">
    <property type="component" value="Unassembled WGS sequence"/>
</dbReference>
<proteinExistence type="predicted"/>
<protein>
    <recommendedName>
        <fullName evidence="4">Helix-turn-helix domain-containing protein</fullName>
    </recommendedName>
</protein>
<evidence type="ECO:0000256" key="1">
    <source>
        <dbReference type="SAM" id="MobiDB-lite"/>
    </source>
</evidence>
<feature type="region of interest" description="Disordered" evidence="1">
    <location>
        <begin position="275"/>
        <end position="300"/>
    </location>
</feature>
<feature type="compositionally biased region" description="Polar residues" evidence="1">
    <location>
        <begin position="385"/>
        <end position="411"/>
    </location>
</feature>
<evidence type="ECO:0000313" key="2">
    <source>
        <dbReference type="EMBL" id="MBM6913072.1"/>
    </source>
</evidence>
<comment type="caution">
    <text evidence="2">The sequence shown here is derived from an EMBL/GenBank/DDBJ whole genome shotgun (WGS) entry which is preliminary data.</text>
</comment>
<evidence type="ECO:0000313" key="3">
    <source>
        <dbReference type="Proteomes" id="UP000707138"/>
    </source>
</evidence>
<feature type="compositionally biased region" description="Low complexity" evidence="1">
    <location>
        <begin position="278"/>
        <end position="291"/>
    </location>
</feature>
<name>A0ABS2GGX2_9FIRM</name>